<evidence type="ECO:0000256" key="1">
    <source>
        <dbReference type="ARBA" id="ARBA00023004"/>
    </source>
</evidence>
<evidence type="ECO:0000313" key="3">
    <source>
        <dbReference type="EMBL" id="MBC2888271.1"/>
    </source>
</evidence>
<feature type="domain" description="Ferrous iron transporter FeoA-like" evidence="2">
    <location>
        <begin position="34"/>
        <end position="104"/>
    </location>
</feature>
<protein>
    <submittedName>
        <fullName evidence="3">Ferrous iron transport protein A</fullName>
    </submittedName>
</protein>
<keyword evidence="1" id="KW-0408">Iron</keyword>
<dbReference type="InterPro" id="IPR007167">
    <property type="entry name" value="Fe-transptr_FeoA-like"/>
</dbReference>
<name>A0A842JCQ1_9ACTN</name>
<dbReference type="Gene3D" id="2.30.30.90">
    <property type="match status" value="1"/>
</dbReference>
<sequence length="106" mass="10894">MGADMSNATLASMNGRAVGYADTGAMPGASCCQMPLSFMKNGETATIAKVRGKGDLHHHLENLGFVEGARVTVMSEAAGDLIVEVKGTQVALNKQIASRIITSAAA</sequence>
<gene>
    <name evidence="3" type="ORF">H7313_02755</name>
</gene>
<organism evidence="3 4">
    <name type="scientific">Gordonibacter massiliensis</name>
    <name type="common">ex Traore et al. 2017</name>
    <dbReference type="NCBI Taxonomy" id="1841863"/>
    <lineage>
        <taxon>Bacteria</taxon>
        <taxon>Bacillati</taxon>
        <taxon>Actinomycetota</taxon>
        <taxon>Coriobacteriia</taxon>
        <taxon>Eggerthellales</taxon>
        <taxon>Eggerthellaceae</taxon>
        <taxon>Gordonibacter</taxon>
    </lineage>
</organism>
<dbReference type="Pfam" id="PF04023">
    <property type="entry name" value="FeoA"/>
    <property type="match status" value="1"/>
</dbReference>
<proteinExistence type="predicted"/>
<dbReference type="RefSeq" id="WP_185904221.1">
    <property type="nucleotide sequence ID" value="NZ_JACMSE010000001.1"/>
</dbReference>
<accession>A0A842JCQ1</accession>
<dbReference type="SUPFAM" id="SSF50037">
    <property type="entry name" value="C-terminal domain of transcriptional repressors"/>
    <property type="match status" value="1"/>
</dbReference>
<dbReference type="GO" id="GO:0046914">
    <property type="term" value="F:transition metal ion binding"/>
    <property type="evidence" value="ECO:0007669"/>
    <property type="project" value="InterPro"/>
</dbReference>
<dbReference type="InterPro" id="IPR053184">
    <property type="entry name" value="FeoA-like"/>
</dbReference>
<dbReference type="InterPro" id="IPR038157">
    <property type="entry name" value="FeoA_core_dom"/>
</dbReference>
<evidence type="ECO:0000259" key="2">
    <source>
        <dbReference type="SMART" id="SM00899"/>
    </source>
</evidence>
<reference evidence="3 4" key="1">
    <citation type="submission" date="2020-08" db="EMBL/GenBank/DDBJ databases">
        <authorList>
            <person name="Liu C."/>
            <person name="Sun Q."/>
        </authorList>
    </citation>
    <scope>NUCLEOTIDE SEQUENCE [LARGE SCALE GENOMIC DNA]</scope>
    <source>
        <strain evidence="3 4">N22</strain>
    </source>
</reference>
<keyword evidence="4" id="KW-1185">Reference proteome</keyword>
<dbReference type="AlphaFoldDB" id="A0A842JCQ1"/>
<comment type="caution">
    <text evidence="3">The sequence shown here is derived from an EMBL/GenBank/DDBJ whole genome shotgun (WGS) entry which is preliminary data.</text>
</comment>
<dbReference type="EMBL" id="JACMSE010000001">
    <property type="protein sequence ID" value="MBC2888271.1"/>
    <property type="molecule type" value="Genomic_DNA"/>
</dbReference>
<dbReference type="Proteomes" id="UP000587396">
    <property type="component" value="Unassembled WGS sequence"/>
</dbReference>
<dbReference type="InterPro" id="IPR008988">
    <property type="entry name" value="Transcriptional_repressor_C"/>
</dbReference>
<dbReference type="PANTHER" id="PTHR43151">
    <property type="entry name" value="FEOA FAMILY PROTEIN"/>
    <property type="match status" value="1"/>
</dbReference>
<evidence type="ECO:0000313" key="4">
    <source>
        <dbReference type="Proteomes" id="UP000587396"/>
    </source>
</evidence>
<dbReference type="PANTHER" id="PTHR43151:SF1">
    <property type="entry name" value="SSR2333 PROTEIN"/>
    <property type="match status" value="1"/>
</dbReference>
<dbReference type="SMART" id="SM00899">
    <property type="entry name" value="FeoA"/>
    <property type="match status" value="1"/>
</dbReference>